<organism evidence="1 2">
    <name type="scientific">Allopontixanthobacter confluentis</name>
    <dbReference type="NCBI Taxonomy" id="1849021"/>
    <lineage>
        <taxon>Bacteria</taxon>
        <taxon>Pseudomonadati</taxon>
        <taxon>Pseudomonadota</taxon>
        <taxon>Alphaproteobacteria</taxon>
        <taxon>Sphingomonadales</taxon>
        <taxon>Erythrobacteraceae</taxon>
        <taxon>Allopontixanthobacter</taxon>
    </lineage>
</organism>
<protein>
    <submittedName>
        <fullName evidence="1">Uncharacterized protein</fullName>
    </submittedName>
</protein>
<gene>
    <name evidence="1" type="ORF">GRI44_00320</name>
</gene>
<dbReference type="Proteomes" id="UP000473531">
    <property type="component" value="Unassembled WGS sequence"/>
</dbReference>
<name>A0A6L7GDE0_9SPHN</name>
<reference evidence="1 2" key="1">
    <citation type="submission" date="2019-12" db="EMBL/GenBank/DDBJ databases">
        <title>Genomic-based taxomic classification of the family Erythrobacteraceae.</title>
        <authorList>
            <person name="Xu L."/>
        </authorList>
    </citation>
    <scope>NUCLEOTIDE SEQUENCE [LARGE SCALE GENOMIC DNA]</scope>
    <source>
        <strain evidence="1 2">KCTC 52259</strain>
    </source>
</reference>
<dbReference type="NCBIfam" id="NF047637">
    <property type="entry name" value="lipo_CC0125"/>
    <property type="match status" value="1"/>
</dbReference>
<sequence>MALSLAVSGCAHHSTPYQPISSANRVAGGYSDIQISEDRYRVSFAGNRLTSREQVETYLLFRAAELTLEKGMDWFAIEDRVVEREVERQVRPDPLYDPWFGTYYGSWRPYWSYYGPRTGWRRWYPYYGHSFWTTHVDIREVERYEATAEIRVGSGAMPDGSVRAFNAREVVTRLGPRVEHPGDR</sequence>
<dbReference type="OrthoDB" id="7172943at2"/>
<dbReference type="EMBL" id="WTYU01000001">
    <property type="protein sequence ID" value="MXP13214.1"/>
    <property type="molecule type" value="Genomic_DNA"/>
</dbReference>
<proteinExistence type="predicted"/>
<comment type="caution">
    <text evidence="1">The sequence shown here is derived from an EMBL/GenBank/DDBJ whole genome shotgun (WGS) entry which is preliminary data.</text>
</comment>
<accession>A0A6L7GDE0</accession>
<dbReference type="AlphaFoldDB" id="A0A6L7GDE0"/>
<keyword evidence="2" id="KW-1185">Reference proteome</keyword>
<evidence type="ECO:0000313" key="2">
    <source>
        <dbReference type="Proteomes" id="UP000473531"/>
    </source>
</evidence>
<evidence type="ECO:0000313" key="1">
    <source>
        <dbReference type="EMBL" id="MXP13214.1"/>
    </source>
</evidence>